<dbReference type="EMBL" id="QFNF01000042">
    <property type="protein sequence ID" value="PZO74410.1"/>
    <property type="molecule type" value="Genomic_DNA"/>
</dbReference>
<protein>
    <submittedName>
        <fullName evidence="2">Uncharacterized protein</fullName>
    </submittedName>
</protein>
<proteinExistence type="predicted"/>
<organism evidence="2 3">
    <name type="scientific">Sphingomonas hengshuiensis</name>
    <dbReference type="NCBI Taxonomy" id="1609977"/>
    <lineage>
        <taxon>Bacteria</taxon>
        <taxon>Pseudomonadati</taxon>
        <taxon>Pseudomonadota</taxon>
        <taxon>Alphaproteobacteria</taxon>
        <taxon>Sphingomonadales</taxon>
        <taxon>Sphingomonadaceae</taxon>
        <taxon>Sphingomonas</taxon>
    </lineage>
</organism>
<evidence type="ECO:0000313" key="3">
    <source>
        <dbReference type="Proteomes" id="UP000248614"/>
    </source>
</evidence>
<keyword evidence="1" id="KW-0812">Transmembrane</keyword>
<name>A0A2W4YWE5_9SPHN</name>
<gene>
    <name evidence="2" type="ORF">DI632_13360</name>
</gene>
<dbReference type="Proteomes" id="UP000248614">
    <property type="component" value="Unassembled WGS sequence"/>
</dbReference>
<feature type="transmembrane region" description="Helical" evidence="1">
    <location>
        <begin position="50"/>
        <end position="75"/>
    </location>
</feature>
<sequence length="100" mass="10554">MANDLDDPDYAAFAWARFRWMLRIMAGVSVVAALVALAGIWWWIGSMHWVTAAATLGGVGGSVMLGGALMALVFLSNGSGHDAAVDSFNADRDPGRDKQG</sequence>
<dbReference type="AlphaFoldDB" id="A0A2W4YWE5"/>
<feature type="transmembrane region" description="Helical" evidence="1">
    <location>
        <begin position="20"/>
        <end position="44"/>
    </location>
</feature>
<keyword evidence="1" id="KW-0472">Membrane</keyword>
<evidence type="ECO:0000256" key="1">
    <source>
        <dbReference type="SAM" id="Phobius"/>
    </source>
</evidence>
<evidence type="ECO:0000313" key="2">
    <source>
        <dbReference type="EMBL" id="PZO74410.1"/>
    </source>
</evidence>
<accession>A0A2W4YWE5</accession>
<keyword evidence="1" id="KW-1133">Transmembrane helix</keyword>
<comment type="caution">
    <text evidence="2">The sequence shown here is derived from an EMBL/GenBank/DDBJ whole genome shotgun (WGS) entry which is preliminary data.</text>
</comment>
<reference evidence="2 3" key="1">
    <citation type="submission" date="2017-08" db="EMBL/GenBank/DDBJ databases">
        <title>Infants hospitalized years apart are colonized by the same room-sourced microbial strains.</title>
        <authorList>
            <person name="Brooks B."/>
            <person name="Olm M.R."/>
            <person name="Firek B.A."/>
            <person name="Baker R."/>
            <person name="Thomas B.C."/>
            <person name="Morowitz M.J."/>
            <person name="Banfield J.F."/>
        </authorList>
    </citation>
    <scope>NUCLEOTIDE SEQUENCE [LARGE SCALE GENOMIC DNA]</scope>
    <source>
        <strain evidence="2">S2_018_000_R3_110</strain>
    </source>
</reference>